<keyword evidence="2" id="KW-0819">tRNA processing</keyword>
<dbReference type="EMBL" id="RCHS01001596">
    <property type="protein sequence ID" value="RMX52675.1"/>
    <property type="molecule type" value="Genomic_DNA"/>
</dbReference>
<keyword evidence="6" id="KW-1185">Reference proteome</keyword>
<evidence type="ECO:0000259" key="4">
    <source>
        <dbReference type="Pfam" id="PF12928"/>
    </source>
</evidence>
<reference evidence="5 6" key="1">
    <citation type="journal article" date="2018" name="Sci. Rep.">
        <title>Comparative analysis of the Pocillopora damicornis genome highlights role of immune system in coral evolution.</title>
        <authorList>
            <person name="Cunning R."/>
            <person name="Bay R.A."/>
            <person name="Gillette P."/>
            <person name="Baker A.C."/>
            <person name="Traylor-Knowles N."/>
        </authorList>
    </citation>
    <scope>NUCLEOTIDE SEQUENCE [LARGE SCALE GENOMIC DNA]</scope>
    <source>
        <strain evidence="5">RSMAS</strain>
        <tissue evidence="5">Whole animal</tissue>
    </source>
</reference>
<dbReference type="STRING" id="46731.A0A3M6UGA3"/>
<feature type="domain" description="tRNA-splicing endonuclease subunit Sen54 N-terminal" evidence="4">
    <location>
        <begin position="52"/>
        <end position="118"/>
    </location>
</feature>
<dbReference type="PANTHER" id="PTHR21027">
    <property type="entry name" value="TRNA-SPLICING ENDONUCLEASE SUBUNIT SEN54"/>
    <property type="match status" value="1"/>
</dbReference>
<evidence type="ECO:0000256" key="3">
    <source>
        <dbReference type="SAM" id="MobiDB-lite"/>
    </source>
</evidence>
<evidence type="ECO:0000313" key="6">
    <source>
        <dbReference type="Proteomes" id="UP000275408"/>
    </source>
</evidence>
<dbReference type="PANTHER" id="PTHR21027:SF1">
    <property type="entry name" value="TRNA-SPLICING ENDONUCLEASE SUBUNIT SEN54"/>
    <property type="match status" value="1"/>
</dbReference>
<sequence length="338" mass="37343">MSDLNILFCPEDLLAHKKKPSQLPLQGGPKAFAPDVDADEKILSSLLQEHGDVLQEQRVAKKSNLSVGTWVPGEKVVEMSVTKGPHWQHFGHQKHGKMLLQPHEALFLLEQGSLALYYGGLPMSFQQAYMTMLSDGFSPDFYLVYTYFLRLGFTVLRHQSRKKHGSDTQTDMVSPEKKKQQEAVRSVESEGSVDTAHGKGSKPLASSPVTHLWTSEDGCRPLVRPEDATSTAAVLSKLQVIKNQRMTEANDLSTKQQSLQIAFDVYQPGLNFKKSDPGTPDFCVSVCRFCDPPPSLAVMSAMKKECARVPLKIALVDGGSISFYSVLDVDSPTYITRG</sequence>
<feature type="region of interest" description="Disordered" evidence="3">
    <location>
        <begin position="160"/>
        <end position="212"/>
    </location>
</feature>
<evidence type="ECO:0000313" key="5">
    <source>
        <dbReference type="EMBL" id="RMX52675.1"/>
    </source>
</evidence>
<dbReference type="GO" id="GO:0000214">
    <property type="term" value="C:tRNA-intron endonuclease complex"/>
    <property type="evidence" value="ECO:0007669"/>
    <property type="project" value="TreeGrafter"/>
</dbReference>
<evidence type="ECO:0000256" key="1">
    <source>
        <dbReference type="ARBA" id="ARBA00005736"/>
    </source>
</evidence>
<dbReference type="InterPro" id="IPR024336">
    <property type="entry name" value="tRNA_splic_suSen54_N"/>
</dbReference>
<dbReference type="AlphaFoldDB" id="A0A3M6UGA3"/>
<comment type="caution">
    <text evidence="5">The sequence shown here is derived from an EMBL/GenBank/DDBJ whole genome shotgun (WGS) entry which is preliminary data.</text>
</comment>
<evidence type="ECO:0000256" key="2">
    <source>
        <dbReference type="ARBA" id="ARBA00022694"/>
    </source>
</evidence>
<proteinExistence type="inferred from homology"/>
<dbReference type="Pfam" id="PF12928">
    <property type="entry name" value="tRNA_int_end_N2"/>
    <property type="match status" value="1"/>
</dbReference>
<dbReference type="GO" id="GO:0000379">
    <property type="term" value="P:tRNA-type intron splice site recognition and cleavage"/>
    <property type="evidence" value="ECO:0007669"/>
    <property type="project" value="TreeGrafter"/>
</dbReference>
<accession>A0A3M6UGA3</accession>
<dbReference type="Proteomes" id="UP000275408">
    <property type="component" value="Unassembled WGS sequence"/>
</dbReference>
<organism evidence="5 6">
    <name type="scientific">Pocillopora damicornis</name>
    <name type="common">Cauliflower coral</name>
    <name type="synonym">Millepora damicornis</name>
    <dbReference type="NCBI Taxonomy" id="46731"/>
    <lineage>
        <taxon>Eukaryota</taxon>
        <taxon>Metazoa</taxon>
        <taxon>Cnidaria</taxon>
        <taxon>Anthozoa</taxon>
        <taxon>Hexacorallia</taxon>
        <taxon>Scleractinia</taxon>
        <taxon>Astrocoeniina</taxon>
        <taxon>Pocilloporidae</taxon>
        <taxon>Pocillopora</taxon>
    </lineage>
</organism>
<comment type="similarity">
    <text evidence="1">Belongs to the SEN54 family.</text>
</comment>
<feature type="compositionally biased region" description="Basic and acidic residues" evidence="3">
    <location>
        <begin position="174"/>
        <end position="188"/>
    </location>
</feature>
<dbReference type="OrthoDB" id="408683at2759"/>
<dbReference type="InterPro" id="IPR024337">
    <property type="entry name" value="tRNA_splic_suSen54"/>
</dbReference>
<dbReference type="OMA" id="GCCWESF"/>
<name>A0A3M6UGA3_POCDA</name>
<protein>
    <recommendedName>
        <fullName evidence="4">tRNA-splicing endonuclease subunit Sen54 N-terminal domain-containing protein</fullName>
    </recommendedName>
</protein>
<gene>
    <name evidence="5" type="ORF">pdam_00004247</name>
</gene>